<keyword evidence="1" id="KW-0998">Cell outer membrane</keyword>
<evidence type="ECO:0000313" key="2">
    <source>
        <dbReference type="EMBL" id="PMM53574.1"/>
    </source>
</evidence>
<dbReference type="AlphaFoldDB" id="A0A2N7JR43"/>
<dbReference type="GO" id="GO:0009279">
    <property type="term" value="C:cell outer membrane"/>
    <property type="evidence" value="ECO:0007669"/>
    <property type="project" value="UniProtKB-SubCell"/>
</dbReference>
<protein>
    <recommendedName>
        <fullName evidence="1">Protein TraL</fullName>
    </recommendedName>
</protein>
<evidence type="ECO:0000256" key="1">
    <source>
        <dbReference type="PIRNR" id="PIRNR003259"/>
    </source>
</evidence>
<dbReference type="GO" id="GO:0009297">
    <property type="term" value="P:pilus assembly"/>
    <property type="evidence" value="ECO:0007669"/>
    <property type="project" value="UniProtKB-UniRule"/>
</dbReference>
<sequence>MNNESLFYSIPKHLNHGKRMMGLPRDEVLPALLLFLLFFFAKHQAIGLAFAIAWFLGLRSIKVQYGENIIALASYWWGSRVVSQQIFKSTPPSQKRYWLF</sequence>
<comment type="function">
    <text evidence="1">Membrane protein involved in F pilin formation.</text>
</comment>
<evidence type="ECO:0000313" key="3">
    <source>
        <dbReference type="Proteomes" id="UP000235533"/>
    </source>
</evidence>
<dbReference type="RefSeq" id="WP_102552419.1">
    <property type="nucleotide sequence ID" value="NZ_MCZF01000114.1"/>
</dbReference>
<keyword evidence="1" id="KW-0184">Conjugation</keyword>
<reference evidence="3" key="1">
    <citation type="submission" date="2016-07" db="EMBL/GenBank/DDBJ databases">
        <title>Nontailed viruses are major unrecognized killers of bacteria in the ocean.</title>
        <authorList>
            <person name="Kauffman K."/>
            <person name="Hussain F."/>
            <person name="Yang J."/>
            <person name="Arevalo P."/>
            <person name="Brown J."/>
            <person name="Cutler M."/>
            <person name="Kelly L."/>
            <person name="Polz M.F."/>
        </authorList>
    </citation>
    <scope>NUCLEOTIDE SEQUENCE [LARGE SCALE GENOMIC DNA]</scope>
    <source>
        <strain evidence="3">10N.261.48.B5</strain>
    </source>
</reference>
<name>A0A2N7JR43_VIBSP</name>
<organism evidence="2 3">
    <name type="scientific">Vibrio splendidus</name>
    <dbReference type="NCBI Taxonomy" id="29497"/>
    <lineage>
        <taxon>Bacteria</taxon>
        <taxon>Pseudomonadati</taxon>
        <taxon>Pseudomonadota</taxon>
        <taxon>Gammaproteobacteria</taxon>
        <taxon>Vibrionales</taxon>
        <taxon>Vibrionaceae</taxon>
        <taxon>Vibrio</taxon>
    </lineage>
</organism>
<dbReference type="Pfam" id="PF07178">
    <property type="entry name" value="TraL"/>
    <property type="match status" value="1"/>
</dbReference>
<comment type="subcellular location">
    <subcellularLocation>
        <location evidence="1">Cell outer membrane</location>
    </subcellularLocation>
</comment>
<dbReference type="PIRSF" id="PIRSF003259">
    <property type="entry name" value="Pilus_assembly_TraL"/>
    <property type="match status" value="1"/>
</dbReference>
<dbReference type="EMBL" id="MCZF01000114">
    <property type="protein sequence ID" value="PMM53574.1"/>
    <property type="molecule type" value="Genomic_DNA"/>
</dbReference>
<dbReference type="InterPro" id="IPR016382">
    <property type="entry name" value="Pilus_assmbly_TraL"/>
</dbReference>
<comment type="caution">
    <text evidence="2">The sequence shown here is derived from an EMBL/GenBank/DDBJ whole genome shotgun (WGS) entry which is preliminary data.</text>
</comment>
<gene>
    <name evidence="2" type="ORF">BCT54_03405</name>
</gene>
<dbReference type="InterPro" id="IPR009838">
    <property type="entry name" value="T4SS_TraL"/>
</dbReference>
<accession>A0A2N7JR43</accession>
<dbReference type="NCBIfam" id="TIGR02762">
    <property type="entry name" value="TraL_TIGR"/>
    <property type="match status" value="1"/>
</dbReference>
<dbReference type="Proteomes" id="UP000235533">
    <property type="component" value="Unassembled WGS sequence"/>
</dbReference>
<keyword evidence="1" id="KW-0472">Membrane</keyword>
<proteinExistence type="predicted"/>